<accession>A0A376GK03</accession>
<gene>
    <name evidence="2" type="ORF">NCTC13456_03329</name>
</gene>
<proteinExistence type="predicted"/>
<feature type="chain" id="PRO_5016589469" evidence="1">
    <location>
        <begin position="24"/>
        <end position="108"/>
    </location>
</feature>
<dbReference type="Gene3D" id="1.20.120.1490">
    <property type="match status" value="1"/>
</dbReference>
<organism evidence="2 3">
    <name type="scientific">Empedobacter falsenii</name>
    <dbReference type="NCBI Taxonomy" id="343874"/>
    <lineage>
        <taxon>Bacteria</taxon>
        <taxon>Pseudomonadati</taxon>
        <taxon>Bacteroidota</taxon>
        <taxon>Flavobacteriia</taxon>
        <taxon>Flavobacteriales</taxon>
        <taxon>Weeksellaceae</taxon>
        <taxon>Empedobacter</taxon>
    </lineage>
</organism>
<protein>
    <submittedName>
        <fullName evidence="2">P pilus assembly/Cpx signaling pathway, periplasmic inhibitor/zinc-resistance associated protein</fullName>
    </submittedName>
</protein>
<dbReference type="Proteomes" id="UP000254737">
    <property type="component" value="Unassembled WGS sequence"/>
</dbReference>
<evidence type="ECO:0000256" key="1">
    <source>
        <dbReference type="SAM" id="SignalP"/>
    </source>
</evidence>
<dbReference type="RefSeq" id="WP_115001771.1">
    <property type="nucleotide sequence ID" value="NZ_UFXS01000001.1"/>
</dbReference>
<sequence>MRTAFYKYVGLGLIAFTLTTASAQDRNEGSREQKLQQLKKDLNLTDAQVIKIKQIEDSYKDEKLELKKKMKEVRQKEFNEINNVFTPEQKATLKELHAKKHQNKKGAN</sequence>
<feature type="signal peptide" evidence="1">
    <location>
        <begin position="1"/>
        <end position="23"/>
    </location>
</feature>
<reference evidence="2 3" key="1">
    <citation type="submission" date="2018-06" db="EMBL/GenBank/DDBJ databases">
        <authorList>
            <consortium name="Pathogen Informatics"/>
            <person name="Doyle S."/>
        </authorList>
    </citation>
    <scope>NUCLEOTIDE SEQUENCE [LARGE SCALE GENOMIC DNA]</scope>
    <source>
        <strain evidence="2 3">NCTC13456</strain>
    </source>
</reference>
<evidence type="ECO:0000313" key="3">
    <source>
        <dbReference type="Proteomes" id="UP000254737"/>
    </source>
</evidence>
<evidence type="ECO:0000313" key="2">
    <source>
        <dbReference type="EMBL" id="STD59662.1"/>
    </source>
</evidence>
<dbReference type="AlphaFoldDB" id="A0A376GK03"/>
<name>A0A376GK03_9FLAO</name>
<keyword evidence="1" id="KW-0732">Signal</keyword>
<dbReference type="EMBL" id="UFXS01000001">
    <property type="protein sequence ID" value="STD59662.1"/>
    <property type="molecule type" value="Genomic_DNA"/>
</dbReference>